<evidence type="ECO:0000259" key="6">
    <source>
        <dbReference type="SMART" id="SM00228"/>
    </source>
</evidence>
<dbReference type="InterPro" id="IPR009003">
    <property type="entry name" value="Peptidase_S1_PA"/>
</dbReference>
<keyword evidence="2" id="KW-0645">Protease</keyword>
<protein>
    <submittedName>
        <fullName evidence="7">PDZ domain-containing protein</fullName>
    </submittedName>
</protein>
<feature type="region of interest" description="Disordered" evidence="4">
    <location>
        <begin position="61"/>
        <end position="88"/>
    </location>
</feature>
<dbReference type="GO" id="GO:0004252">
    <property type="term" value="F:serine-type endopeptidase activity"/>
    <property type="evidence" value="ECO:0007669"/>
    <property type="project" value="InterPro"/>
</dbReference>
<accession>A0A4V6T5U9</accession>
<reference evidence="7 8" key="1">
    <citation type="journal article" date="2009" name="Int. J. Syst. Evol. Microbiol.">
        <title>Nocardioides caeni sp. nov., isolated from wastewater.</title>
        <authorList>
            <person name="Yoon J.H."/>
            <person name="Kang S.J."/>
            <person name="Park S."/>
            <person name="Kim W."/>
            <person name="Oh T.K."/>
        </authorList>
    </citation>
    <scope>NUCLEOTIDE SEQUENCE [LARGE SCALE GENOMIC DNA]</scope>
    <source>
        <strain evidence="7 8">DSM 23134</strain>
    </source>
</reference>
<evidence type="ECO:0000256" key="4">
    <source>
        <dbReference type="SAM" id="MobiDB-lite"/>
    </source>
</evidence>
<feature type="compositionally biased region" description="Pro residues" evidence="4">
    <location>
        <begin position="7"/>
        <end position="21"/>
    </location>
</feature>
<gene>
    <name evidence="7" type="ORF">E9934_13830</name>
</gene>
<name>A0A4V6T5U9_9ACTN</name>
<comment type="caution">
    <text evidence="7">The sequence shown here is derived from an EMBL/GenBank/DDBJ whole genome shotgun (WGS) entry which is preliminary data.</text>
</comment>
<dbReference type="Proteomes" id="UP000307087">
    <property type="component" value="Unassembled WGS sequence"/>
</dbReference>
<dbReference type="EMBL" id="STGW01000009">
    <property type="protein sequence ID" value="THV10806.1"/>
    <property type="molecule type" value="Genomic_DNA"/>
</dbReference>
<sequence length="400" mass="39485">MTQVLPPAAPPPAPPFPPFGPPTATHPSRRLRRGPFAALVLTGALVVGGAAGGGTAAIHDAVTDDGPSGSGSTSTLPVVDTGDAPAADGSVESVADTVLPSVVALQVSSGGAAGSGSGVVLDTDGLILTNDHVVTLGGEIDAGQAEITAKFTDGTRARATVVGTDPLTDTALVRVEDVDGLTPVTIGKSANLDVGEQVVAIGSPFGLDATVTSGIVSALDRPVKVASDAEGNLTAYPAIQTDAAINPGNSGGPLVDMSGHLVGINASIRSTTSAGSAESGSIGLGFAIPVDDVLPIIEQLKAGDAPTHARLGIQIEPVVASSGETSTGGARIAELERGSAAAEAGLEQDDVITGVDDHLIDDADGLVAIVRSYRPGDAVTVTYLRDGKEQSADLTLGSDA</sequence>
<evidence type="ECO:0000313" key="7">
    <source>
        <dbReference type="EMBL" id="THV10806.1"/>
    </source>
</evidence>
<proteinExistence type="inferred from homology"/>
<keyword evidence="3" id="KW-0378">Hydrolase</keyword>
<dbReference type="OrthoDB" id="9758917at2"/>
<feature type="compositionally biased region" description="Low complexity" evidence="4">
    <location>
        <begin position="64"/>
        <end position="79"/>
    </location>
</feature>
<keyword evidence="5" id="KW-1133">Transmembrane helix</keyword>
<comment type="similarity">
    <text evidence="1">Belongs to the peptidase S1C family.</text>
</comment>
<feature type="transmembrane region" description="Helical" evidence="5">
    <location>
        <begin position="36"/>
        <end position="58"/>
    </location>
</feature>
<dbReference type="InterPro" id="IPR051201">
    <property type="entry name" value="Chloro_Bact_Ser_Proteases"/>
</dbReference>
<dbReference type="PANTHER" id="PTHR43343">
    <property type="entry name" value="PEPTIDASE S12"/>
    <property type="match status" value="1"/>
</dbReference>
<dbReference type="Pfam" id="PF13180">
    <property type="entry name" value="PDZ_2"/>
    <property type="match status" value="1"/>
</dbReference>
<evidence type="ECO:0000256" key="1">
    <source>
        <dbReference type="ARBA" id="ARBA00010541"/>
    </source>
</evidence>
<evidence type="ECO:0000256" key="3">
    <source>
        <dbReference type="ARBA" id="ARBA00022801"/>
    </source>
</evidence>
<dbReference type="SUPFAM" id="SSF50494">
    <property type="entry name" value="Trypsin-like serine proteases"/>
    <property type="match status" value="1"/>
</dbReference>
<evidence type="ECO:0000256" key="5">
    <source>
        <dbReference type="SAM" id="Phobius"/>
    </source>
</evidence>
<dbReference type="InterPro" id="IPR036034">
    <property type="entry name" value="PDZ_sf"/>
</dbReference>
<dbReference type="Pfam" id="PF13365">
    <property type="entry name" value="Trypsin_2"/>
    <property type="match status" value="1"/>
</dbReference>
<dbReference type="GO" id="GO:0006508">
    <property type="term" value="P:proteolysis"/>
    <property type="evidence" value="ECO:0007669"/>
    <property type="project" value="UniProtKB-KW"/>
</dbReference>
<dbReference type="Gene3D" id="2.40.10.10">
    <property type="entry name" value="Trypsin-like serine proteases"/>
    <property type="match status" value="2"/>
</dbReference>
<keyword evidence="5" id="KW-0472">Membrane</keyword>
<dbReference type="AlphaFoldDB" id="A0A4V6T5U9"/>
<dbReference type="SMART" id="SM00228">
    <property type="entry name" value="PDZ"/>
    <property type="match status" value="1"/>
</dbReference>
<dbReference type="InterPro" id="IPR043504">
    <property type="entry name" value="Peptidase_S1_PA_chymotrypsin"/>
</dbReference>
<keyword evidence="8" id="KW-1185">Reference proteome</keyword>
<dbReference type="InterPro" id="IPR001478">
    <property type="entry name" value="PDZ"/>
</dbReference>
<keyword evidence="5" id="KW-0812">Transmembrane</keyword>
<evidence type="ECO:0000256" key="2">
    <source>
        <dbReference type="ARBA" id="ARBA00022670"/>
    </source>
</evidence>
<dbReference type="RefSeq" id="WP_136563482.1">
    <property type="nucleotide sequence ID" value="NZ_BAABLS010000004.1"/>
</dbReference>
<dbReference type="PANTHER" id="PTHR43343:SF3">
    <property type="entry name" value="PROTEASE DO-LIKE 8, CHLOROPLASTIC"/>
    <property type="match status" value="1"/>
</dbReference>
<evidence type="ECO:0000313" key="8">
    <source>
        <dbReference type="Proteomes" id="UP000307087"/>
    </source>
</evidence>
<organism evidence="7 8">
    <name type="scientific">Nocardioides caeni</name>
    <dbReference type="NCBI Taxonomy" id="574700"/>
    <lineage>
        <taxon>Bacteria</taxon>
        <taxon>Bacillati</taxon>
        <taxon>Actinomycetota</taxon>
        <taxon>Actinomycetes</taxon>
        <taxon>Propionibacteriales</taxon>
        <taxon>Nocardioidaceae</taxon>
        <taxon>Nocardioides</taxon>
    </lineage>
</organism>
<feature type="domain" description="PDZ" evidence="6">
    <location>
        <begin position="309"/>
        <end position="387"/>
    </location>
</feature>
<dbReference type="InterPro" id="IPR001940">
    <property type="entry name" value="Peptidase_S1C"/>
</dbReference>
<dbReference type="Gene3D" id="2.30.42.10">
    <property type="match status" value="1"/>
</dbReference>
<dbReference type="PRINTS" id="PR00834">
    <property type="entry name" value="PROTEASES2C"/>
</dbReference>
<dbReference type="SUPFAM" id="SSF50156">
    <property type="entry name" value="PDZ domain-like"/>
    <property type="match status" value="1"/>
</dbReference>
<feature type="region of interest" description="Disordered" evidence="4">
    <location>
        <begin position="1"/>
        <end position="29"/>
    </location>
</feature>